<evidence type="ECO:0000256" key="1">
    <source>
        <dbReference type="ARBA" id="ARBA00023015"/>
    </source>
</evidence>
<keyword evidence="6" id="KW-1185">Reference proteome</keyword>
<evidence type="ECO:0000259" key="4">
    <source>
        <dbReference type="PROSITE" id="PS50043"/>
    </source>
</evidence>
<dbReference type="PANTHER" id="PTHR44688:SF16">
    <property type="entry name" value="DNA-BINDING TRANSCRIPTIONAL ACTIVATOR DEVR_DOSR"/>
    <property type="match status" value="1"/>
</dbReference>
<dbReference type="SUPFAM" id="SSF46894">
    <property type="entry name" value="C-terminal effector domain of the bipartite response regulators"/>
    <property type="match status" value="1"/>
</dbReference>
<dbReference type="PANTHER" id="PTHR44688">
    <property type="entry name" value="DNA-BINDING TRANSCRIPTIONAL ACTIVATOR DEVR_DOSR"/>
    <property type="match status" value="1"/>
</dbReference>
<reference evidence="5 6" key="1">
    <citation type="submission" date="2017-03" db="EMBL/GenBank/DDBJ databases">
        <authorList>
            <person name="Afonso C.L."/>
            <person name="Miller P.J."/>
            <person name="Scott M.A."/>
            <person name="Spackman E."/>
            <person name="Goraichik I."/>
            <person name="Dimitrov K.M."/>
            <person name="Suarez D.L."/>
            <person name="Swayne D.E."/>
        </authorList>
    </citation>
    <scope>NUCLEOTIDE SEQUENCE [LARGE SCALE GENOMIC DNA]</scope>
    <source>
        <strain evidence="5">SB41UT1</strain>
    </source>
</reference>
<dbReference type="InterPro" id="IPR000792">
    <property type="entry name" value="Tscrpt_reg_LuxR_C"/>
</dbReference>
<evidence type="ECO:0000313" key="6">
    <source>
        <dbReference type="Proteomes" id="UP000196573"/>
    </source>
</evidence>
<accession>A0A1X7AGQ5</accession>
<dbReference type="Gene3D" id="1.10.10.10">
    <property type="entry name" value="Winged helix-like DNA-binding domain superfamily/Winged helix DNA-binding domain"/>
    <property type="match status" value="1"/>
</dbReference>
<dbReference type="PROSITE" id="PS50043">
    <property type="entry name" value="HTH_LUXR_2"/>
    <property type="match status" value="1"/>
</dbReference>
<protein>
    <submittedName>
        <fullName evidence="5">Bacterial regulatory protein, luxR family</fullName>
    </submittedName>
</protein>
<organism evidence="5 6">
    <name type="scientific">Parendozoicomonas haliclonae</name>
    <dbReference type="NCBI Taxonomy" id="1960125"/>
    <lineage>
        <taxon>Bacteria</taxon>
        <taxon>Pseudomonadati</taxon>
        <taxon>Pseudomonadota</taxon>
        <taxon>Gammaproteobacteria</taxon>
        <taxon>Oceanospirillales</taxon>
        <taxon>Endozoicomonadaceae</taxon>
        <taxon>Parendozoicomonas</taxon>
    </lineage>
</organism>
<gene>
    <name evidence="5" type="ORF">EHSB41UT_01202</name>
</gene>
<name>A0A1X7AGQ5_9GAMM</name>
<dbReference type="GO" id="GO:0003677">
    <property type="term" value="F:DNA binding"/>
    <property type="evidence" value="ECO:0007669"/>
    <property type="project" value="UniProtKB-KW"/>
</dbReference>
<dbReference type="GO" id="GO:0006355">
    <property type="term" value="P:regulation of DNA-templated transcription"/>
    <property type="evidence" value="ECO:0007669"/>
    <property type="project" value="InterPro"/>
</dbReference>
<keyword evidence="1" id="KW-0805">Transcription regulation</keyword>
<feature type="domain" description="HTH luxR-type" evidence="4">
    <location>
        <begin position="198"/>
        <end position="263"/>
    </location>
</feature>
<dbReference type="OrthoDB" id="6207824at2"/>
<evidence type="ECO:0000256" key="3">
    <source>
        <dbReference type="ARBA" id="ARBA00023163"/>
    </source>
</evidence>
<dbReference type="AlphaFoldDB" id="A0A1X7AGQ5"/>
<dbReference type="InterPro" id="IPR016032">
    <property type="entry name" value="Sig_transdc_resp-reg_C-effctor"/>
</dbReference>
<evidence type="ECO:0000313" key="5">
    <source>
        <dbReference type="EMBL" id="SMA40504.1"/>
    </source>
</evidence>
<dbReference type="RefSeq" id="WP_087107863.1">
    <property type="nucleotide sequence ID" value="NZ_CBCSCN010000001.1"/>
</dbReference>
<dbReference type="InterPro" id="IPR036388">
    <property type="entry name" value="WH-like_DNA-bd_sf"/>
</dbReference>
<keyword evidence="2" id="KW-0238">DNA-binding</keyword>
<keyword evidence="3" id="KW-0804">Transcription</keyword>
<dbReference type="Proteomes" id="UP000196573">
    <property type="component" value="Unassembled WGS sequence"/>
</dbReference>
<sequence length="267" mass="30326">MTQFSSNELAFVAPCLQPEPLESLFDLFLSRVDGSGLVSMNLRSVPAGSSTDDLLPFFVDDTISGPRFDFTHSEYVETVDAFNAEYMKSFAADDLNFLQYINARQSFLYNFGAAPKGTHKNYVQHGLKTTLVVPVSGGTRVETHNPQDFWQLRFSFHSVLGNRELERWFSTRKQHFCREMRQLCIELKALHSELFSVPVSPSLHIHDHALVIMKLLAAGYSTKVIADKVELSEKGVEYHLNTMRQKLNAKNRTHLISQAYLYGILTN</sequence>
<dbReference type="CDD" id="cd06170">
    <property type="entry name" value="LuxR_C_like"/>
    <property type="match status" value="1"/>
</dbReference>
<dbReference type="EMBL" id="FWPT01000002">
    <property type="protein sequence ID" value="SMA40504.1"/>
    <property type="molecule type" value="Genomic_DNA"/>
</dbReference>
<proteinExistence type="predicted"/>
<dbReference type="Pfam" id="PF00196">
    <property type="entry name" value="GerE"/>
    <property type="match status" value="1"/>
</dbReference>
<evidence type="ECO:0000256" key="2">
    <source>
        <dbReference type="ARBA" id="ARBA00023125"/>
    </source>
</evidence>
<dbReference type="SMART" id="SM00421">
    <property type="entry name" value="HTH_LUXR"/>
    <property type="match status" value="1"/>
</dbReference>